<name>A0A016SHP9_9BILA</name>
<evidence type="ECO:0000313" key="4">
    <source>
        <dbReference type="Proteomes" id="UP000024635"/>
    </source>
</evidence>
<dbReference type="PANTHER" id="PTHR23022">
    <property type="entry name" value="TRANSPOSABLE ELEMENT-RELATED"/>
    <property type="match status" value="1"/>
</dbReference>
<dbReference type="OrthoDB" id="5811751at2759"/>
<sequence length="381" mass="44540">MFQMRSYNPSHKIYNHLRIIIGLRNQGSPVSTIAREVKKIDSSVSYHMIWRFLKKFESSSVPTRSYVPRSLSHSIPEIRNEIDHCYNHNSSTTSNDVVNRLKRKGITISSAHVRRLRKQMGYEKTTAKYCNMIKENNKQTRLEFCRRNLEDFATFRDCVFTDESTVQIDCSTKFCYVRKGNHNPRLRSRAKHPAKLHIWGGISYRGRTHLAIIPGHIRINSRIYCKIIERCLLPFIRKTHNGFARIVQDNAPAHSSRFTQDNFREWGLNAVGWPPESPDLNPIELVWGRMKTAIRSRRIRNLSDLKTAIIENWNTLSPELCTRYEQVNTIHNDLKQFNTLFRELQKQTNETLEQKGARHFHFVIQGSPTKLKSTPTALPPR</sequence>
<dbReference type="Pfam" id="PF01498">
    <property type="entry name" value="HTH_Tnp_Tc3_2"/>
    <property type="match status" value="1"/>
</dbReference>
<comment type="caution">
    <text evidence="3">The sequence shown here is derived from an EMBL/GenBank/DDBJ whole genome shotgun (WGS) entry which is preliminary data.</text>
</comment>
<feature type="domain" description="Tc1-like transposase DDE" evidence="2">
    <location>
        <begin position="158"/>
        <end position="306"/>
    </location>
</feature>
<reference evidence="4" key="1">
    <citation type="journal article" date="2015" name="Nat. Genet.">
        <title>The genome and transcriptome of the zoonotic hookworm Ancylostoma ceylanicum identify infection-specific gene families.</title>
        <authorList>
            <person name="Schwarz E.M."/>
            <person name="Hu Y."/>
            <person name="Antoshechkin I."/>
            <person name="Miller M.M."/>
            <person name="Sternberg P.W."/>
            <person name="Aroian R.V."/>
        </authorList>
    </citation>
    <scope>NUCLEOTIDE SEQUENCE</scope>
    <source>
        <strain evidence="4">HY135</strain>
    </source>
</reference>
<dbReference type="GO" id="GO:0015074">
    <property type="term" value="P:DNA integration"/>
    <property type="evidence" value="ECO:0007669"/>
    <property type="project" value="InterPro"/>
</dbReference>
<dbReference type="PANTHER" id="PTHR23022:SF135">
    <property type="entry name" value="SI:DKEY-77F5.3"/>
    <property type="match status" value="1"/>
</dbReference>
<dbReference type="InterPro" id="IPR036397">
    <property type="entry name" value="RNaseH_sf"/>
</dbReference>
<dbReference type="GO" id="GO:0006313">
    <property type="term" value="P:DNA transposition"/>
    <property type="evidence" value="ECO:0007669"/>
    <property type="project" value="InterPro"/>
</dbReference>
<dbReference type="InterPro" id="IPR047655">
    <property type="entry name" value="Transpos_IS630-like"/>
</dbReference>
<evidence type="ECO:0000313" key="3">
    <source>
        <dbReference type="EMBL" id="EYB89876.1"/>
    </source>
</evidence>
<dbReference type="InterPro" id="IPR038717">
    <property type="entry name" value="Tc1-like_DDE_dom"/>
</dbReference>
<proteinExistence type="predicted"/>
<evidence type="ECO:0008006" key="5">
    <source>
        <dbReference type="Google" id="ProtNLM"/>
    </source>
</evidence>
<dbReference type="EMBL" id="JARK01001563">
    <property type="protein sequence ID" value="EYB89876.1"/>
    <property type="molecule type" value="Genomic_DNA"/>
</dbReference>
<dbReference type="AlphaFoldDB" id="A0A016SHP9"/>
<organism evidence="3 4">
    <name type="scientific">Ancylostoma ceylanicum</name>
    <dbReference type="NCBI Taxonomy" id="53326"/>
    <lineage>
        <taxon>Eukaryota</taxon>
        <taxon>Metazoa</taxon>
        <taxon>Ecdysozoa</taxon>
        <taxon>Nematoda</taxon>
        <taxon>Chromadorea</taxon>
        <taxon>Rhabditida</taxon>
        <taxon>Rhabditina</taxon>
        <taxon>Rhabditomorpha</taxon>
        <taxon>Strongyloidea</taxon>
        <taxon>Ancylostomatidae</taxon>
        <taxon>Ancylostomatinae</taxon>
        <taxon>Ancylostoma</taxon>
    </lineage>
</organism>
<keyword evidence="4" id="KW-1185">Reference proteome</keyword>
<dbReference type="InterPro" id="IPR052338">
    <property type="entry name" value="Transposase_5"/>
</dbReference>
<dbReference type="STRING" id="53326.A0A016SHP9"/>
<dbReference type="InterPro" id="IPR002492">
    <property type="entry name" value="Transposase_Tc1-like"/>
</dbReference>
<accession>A0A016SHP9</accession>
<feature type="domain" description="Transposase Tc1-like" evidence="1">
    <location>
        <begin position="83"/>
        <end position="149"/>
    </location>
</feature>
<dbReference type="GO" id="GO:0003677">
    <property type="term" value="F:DNA binding"/>
    <property type="evidence" value="ECO:0007669"/>
    <property type="project" value="InterPro"/>
</dbReference>
<dbReference type="Pfam" id="PF13358">
    <property type="entry name" value="DDE_3"/>
    <property type="match status" value="1"/>
</dbReference>
<dbReference type="Gene3D" id="3.30.420.10">
    <property type="entry name" value="Ribonuclease H-like superfamily/Ribonuclease H"/>
    <property type="match status" value="1"/>
</dbReference>
<protein>
    <recommendedName>
        <fullName evidence="5">Tc1-like transposase DDE domain-containing protein</fullName>
    </recommendedName>
</protein>
<evidence type="ECO:0000259" key="2">
    <source>
        <dbReference type="Pfam" id="PF13358"/>
    </source>
</evidence>
<gene>
    <name evidence="3" type="primary">Acey_s0227.g2836</name>
    <name evidence="3" type="ORF">Y032_0227g2836</name>
</gene>
<dbReference type="Proteomes" id="UP000024635">
    <property type="component" value="Unassembled WGS sequence"/>
</dbReference>
<evidence type="ECO:0000259" key="1">
    <source>
        <dbReference type="Pfam" id="PF01498"/>
    </source>
</evidence>
<dbReference type="NCBIfam" id="NF033545">
    <property type="entry name" value="transpos_IS630"/>
    <property type="match status" value="1"/>
</dbReference>